<keyword evidence="4" id="KW-0249">Electron transport</keyword>
<name>A0A7W8E1J5_9BRAD</name>
<dbReference type="InterPro" id="IPR017896">
    <property type="entry name" value="4Fe4S_Fe-S-bd"/>
</dbReference>
<dbReference type="InterPro" id="IPR017900">
    <property type="entry name" value="4Fe4S_Fe_S_CS"/>
</dbReference>
<dbReference type="CDD" id="cd10554">
    <property type="entry name" value="HycB_like"/>
    <property type="match status" value="1"/>
</dbReference>
<gene>
    <name evidence="8" type="ORF">HNR60_004725</name>
</gene>
<dbReference type="InterPro" id="IPR050294">
    <property type="entry name" value="RnfB_subfamily"/>
</dbReference>
<evidence type="ECO:0000256" key="5">
    <source>
        <dbReference type="ARBA" id="ARBA00023004"/>
    </source>
</evidence>
<evidence type="ECO:0000256" key="6">
    <source>
        <dbReference type="ARBA" id="ARBA00023014"/>
    </source>
</evidence>
<keyword evidence="6" id="KW-0411">Iron-sulfur</keyword>
<dbReference type="EMBL" id="JACHIH010000053">
    <property type="protein sequence ID" value="MBB5049940.1"/>
    <property type="molecule type" value="Genomic_DNA"/>
</dbReference>
<protein>
    <submittedName>
        <fullName evidence="8">Carbon-monoxide dehydrogenase iron sulfur subunit</fullName>
    </submittedName>
</protein>
<reference evidence="8 9" key="1">
    <citation type="submission" date="2020-08" db="EMBL/GenBank/DDBJ databases">
        <title>Genomic Encyclopedia of Type Strains, Phase IV (KMG-IV): sequencing the most valuable type-strain genomes for metagenomic binning, comparative biology and taxonomic classification.</title>
        <authorList>
            <person name="Goeker M."/>
        </authorList>
    </citation>
    <scope>NUCLEOTIDE SEQUENCE [LARGE SCALE GENOMIC DNA]</scope>
    <source>
        <strain evidence="8 9">DSM 12706</strain>
    </source>
</reference>
<dbReference type="Gene3D" id="3.30.70.20">
    <property type="match status" value="2"/>
</dbReference>
<dbReference type="PROSITE" id="PS51379">
    <property type="entry name" value="4FE4S_FER_2"/>
    <property type="match status" value="1"/>
</dbReference>
<evidence type="ECO:0000313" key="8">
    <source>
        <dbReference type="EMBL" id="MBB5049940.1"/>
    </source>
</evidence>
<sequence>MSQRHAKENVIIYAEPDRCLACHSCELACAVAHGDGHDIISAVAAHLPLHARNQVVSVDGATMPMQCRQCEDAPCTMVCPTGSCRQANGQIEIVEQQCIGCKLCVMVCPFGAITVRSEAKLGPSSITNRGVAKKCDLCSDWRAANGKADPACVEACPTKAIKMVDLIAYRDALRLARARELAQAHRSLRISL</sequence>
<dbReference type="Pfam" id="PF13247">
    <property type="entry name" value="Fer4_11"/>
    <property type="match status" value="1"/>
</dbReference>
<organism evidence="8 9">
    <name type="scientific">Rhodopseudomonas rhenobacensis</name>
    <dbReference type="NCBI Taxonomy" id="87461"/>
    <lineage>
        <taxon>Bacteria</taxon>
        <taxon>Pseudomonadati</taxon>
        <taxon>Pseudomonadota</taxon>
        <taxon>Alphaproteobacteria</taxon>
        <taxon>Hyphomicrobiales</taxon>
        <taxon>Nitrobacteraceae</taxon>
        <taxon>Rhodopseudomonas</taxon>
    </lineage>
</organism>
<dbReference type="AlphaFoldDB" id="A0A7W8E1J5"/>
<feature type="domain" description="4Fe-4S ferredoxin-type" evidence="7">
    <location>
        <begin position="89"/>
        <end position="118"/>
    </location>
</feature>
<dbReference type="PROSITE" id="PS00198">
    <property type="entry name" value="4FE4S_FER_1"/>
    <property type="match status" value="1"/>
</dbReference>
<evidence type="ECO:0000256" key="2">
    <source>
        <dbReference type="ARBA" id="ARBA00022485"/>
    </source>
</evidence>
<evidence type="ECO:0000256" key="1">
    <source>
        <dbReference type="ARBA" id="ARBA00022448"/>
    </source>
</evidence>
<keyword evidence="1" id="KW-0813">Transport</keyword>
<dbReference type="GO" id="GO:0051539">
    <property type="term" value="F:4 iron, 4 sulfur cluster binding"/>
    <property type="evidence" value="ECO:0007669"/>
    <property type="project" value="UniProtKB-KW"/>
</dbReference>
<evidence type="ECO:0000259" key="7">
    <source>
        <dbReference type="PROSITE" id="PS51379"/>
    </source>
</evidence>
<dbReference type="GO" id="GO:0046872">
    <property type="term" value="F:metal ion binding"/>
    <property type="evidence" value="ECO:0007669"/>
    <property type="project" value="UniProtKB-KW"/>
</dbReference>
<dbReference type="PANTHER" id="PTHR42859:SF10">
    <property type="entry name" value="DIMETHYLSULFOXIDE REDUCTASE CHAIN B"/>
    <property type="match status" value="1"/>
</dbReference>
<keyword evidence="5" id="KW-0408">Iron</keyword>
<accession>A0A7W8E1J5</accession>
<evidence type="ECO:0000256" key="4">
    <source>
        <dbReference type="ARBA" id="ARBA00022982"/>
    </source>
</evidence>
<dbReference type="PANTHER" id="PTHR42859">
    <property type="entry name" value="OXIDOREDUCTASE"/>
    <property type="match status" value="1"/>
</dbReference>
<proteinExistence type="predicted"/>
<dbReference type="RefSeq" id="WP_184262713.1">
    <property type="nucleotide sequence ID" value="NZ_JACHIH010000053.1"/>
</dbReference>
<keyword evidence="2" id="KW-0004">4Fe-4S</keyword>
<keyword evidence="3" id="KW-0479">Metal-binding</keyword>
<evidence type="ECO:0000313" key="9">
    <source>
        <dbReference type="Proteomes" id="UP000542353"/>
    </source>
</evidence>
<dbReference type="SUPFAM" id="SSF54862">
    <property type="entry name" value="4Fe-4S ferredoxins"/>
    <property type="match status" value="1"/>
</dbReference>
<dbReference type="Proteomes" id="UP000542353">
    <property type="component" value="Unassembled WGS sequence"/>
</dbReference>
<evidence type="ECO:0000256" key="3">
    <source>
        <dbReference type="ARBA" id="ARBA00022723"/>
    </source>
</evidence>
<keyword evidence="9" id="KW-1185">Reference proteome</keyword>
<comment type="caution">
    <text evidence="8">The sequence shown here is derived from an EMBL/GenBank/DDBJ whole genome shotgun (WGS) entry which is preliminary data.</text>
</comment>